<dbReference type="EMBL" id="JACWZY010000006">
    <property type="protein sequence ID" value="MBD2700911.1"/>
    <property type="molecule type" value="Genomic_DNA"/>
</dbReference>
<gene>
    <name evidence="1" type="ORF">IC229_09700</name>
</gene>
<reference evidence="1" key="1">
    <citation type="submission" date="2020-09" db="EMBL/GenBank/DDBJ databases">
        <authorList>
            <person name="Kim M.K."/>
        </authorList>
    </citation>
    <scope>NUCLEOTIDE SEQUENCE</scope>
    <source>
        <strain evidence="1">BT702</strain>
    </source>
</reference>
<dbReference type="Proteomes" id="UP000598820">
    <property type="component" value="Unassembled WGS sequence"/>
</dbReference>
<evidence type="ECO:0000313" key="2">
    <source>
        <dbReference type="Proteomes" id="UP000598820"/>
    </source>
</evidence>
<protein>
    <submittedName>
        <fullName evidence="1">Uncharacterized protein</fullName>
    </submittedName>
</protein>
<dbReference type="AlphaFoldDB" id="A0A926Y2L2"/>
<name>A0A926Y2L2_9BACT</name>
<keyword evidence="2" id="KW-1185">Reference proteome</keyword>
<evidence type="ECO:0000313" key="1">
    <source>
        <dbReference type="EMBL" id="MBD2700911.1"/>
    </source>
</evidence>
<proteinExistence type="predicted"/>
<dbReference type="RefSeq" id="WP_190886767.1">
    <property type="nucleotide sequence ID" value="NZ_JACWZY010000006.1"/>
</dbReference>
<sequence length="140" mass="16515">MSTSVTIKEGMTYRQIQEAVSAEWPLLTLVLYFPTTAFYKEGHFAEDCYVDPDYELVRKKPTAEPIHVTGDMFQTTLRDLFYKDYYLEVDIAYRYNPNTFNLPGKTLDQKQEDVQRWWQRVEMTHGRKPNAADIFEPVNS</sequence>
<organism evidence="1 2">
    <name type="scientific">Spirosoma profusum</name>
    <dbReference type="NCBI Taxonomy" id="2771354"/>
    <lineage>
        <taxon>Bacteria</taxon>
        <taxon>Pseudomonadati</taxon>
        <taxon>Bacteroidota</taxon>
        <taxon>Cytophagia</taxon>
        <taxon>Cytophagales</taxon>
        <taxon>Cytophagaceae</taxon>
        <taxon>Spirosoma</taxon>
    </lineage>
</organism>
<comment type="caution">
    <text evidence="1">The sequence shown here is derived from an EMBL/GenBank/DDBJ whole genome shotgun (WGS) entry which is preliminary data.</text>
</comment>
<accession>A0A926Y2L2</accession>